<accession>A0A0C6FUH0</accession>
<protein>
    <submittedName>
        <fullName evidence="2">Uncharacterized protein</fullName>
    </submittedName>
</protein>
<dbReference type="AlphaFoldDB" id="A0A0C6FUH0"/>
<evidence type="ECO:0000256" key="1">
    <source>
        <dbReference type="SAM" id="MobiDB-lite"/>
    </source>
</evidence>
<dbReference type="Proteomes" id="UP000061432">
    <property type="component" value="Chromosome"/>
</dbReference>
<feature type="region of interest" description="Disordered" evidence="1">
    <location>
        <begin position="1"/>
        <end position="138"/>
    </location>
</feature>
<evidence type="ECO:0000313" key="3">
    <source>
        <dbReference type="Proteomes" id="UP000061432"/>
    </source>
</evidence>
<organism evidence="2 3">
    <name type="scientific">Methylobacterium aquaticum</name>
    <dbReference type="NCBI Taxonomy" id="270351"/>
    <lineage>
        <taxon>Bacteria</taxon>
        <taxon>Pseudomonadati</taxon>
        <taxon>Pseudomonadota</taxon>
        <taxon>Alphaproteobacteria</taxon>
        <taxon>Hyphomicrobiales</taxon>
        <taxon>Methylobacteriaceae</taxon>
        <taxon>Methylobacterium</taxon>
    </lineage>
</organism>
<feature type="compositionally biased region" description="Basic and acidic residues" evidence="1">
    <location>
        <begin position="95"/>
        <end position="108"/>
    </location>
</feature>
<gene>
    <name evidence="2" type="ORF">Maq22A_c18160</name>
</gene>
<dbReference type="EMBL" id="AP014704">
    <property type="protein sequence ID" value="BAQ46730.1"/>
    <property type="molecule type" value="Genomic_DNA"/>
</dbReference>
<name>A0A0C6FUH0_9HYPH</name>
<reference evidence="3" key="2">
    <citation type="submission" date="2015-01" db="EMBL/GenBank/DDBJ databases">
        <title>Complete genome sequence of Methylobacterium aquaticum strain 22A.</title>
        <authorList>
            <person name="Tani A."/>
            <person name="Ogura Y."/>
            <person name="Hayashi T."/>
        </authorList>
    </citation>
    <scope>NUCLEOTIDE SEQUENCE [LARGE SCALE GENOMIC DNA]</scope>
    <source>
        <strain evidence="3">MA-22A</strain>
    </source>
</reference>
<dbReference type="STRING" id="270351.Maq22A_c18160"/>
<sequence>MQTQGAADAVARRDRRHHHHGDADEQAGSGRQQGCEAERGSEQDDGDFEDSLGAEGDAWEVARARIPSGAQGCAEHDREHQSLKPGSAEQVLLGRFEREGGAGHREAQEEAGQEAAQGGKGGCDEGRGGHDGLAGSLGSVPTVPIHEHSIQQNVTMFLFVITDHCDRADDDAGRRVDRFTCP</sequence>
<evidence type="ECO:0000313" key="2">
    <source>
        <dbReference type="EMBL" id="BAQ46730.1"/>
    </source>
</evidence>
<reference evidence="2 3" key="1">
    <citation type="journal article" date="2015" name="Genome Announc.">
        <title>Complete Genome Sequence of Methylobacterium aquaticum Strain 22A, Isolated from Racomitrium japonicum Moss.</title>
        <authorList>
            <person name="Tani A."/>
            <person name="Ogura Y."/>
            <person name="Hayashi T."/>
            <person name="Kimbara K."/>
        </authorList>
    </citation>
    <scope>NUCLEOTIDE SEQUENCE [LARGE SCALE GENOMIC DNA]</scope>
    <source>
        <strain evidence="2 3">MA-22A</strain>
    </source>
</reference>
<proteinExistence type="predicted"/>
<feature type="compositionally biased region" description="Acidic residues" evidence="1">
    <location>
        <begin position="43"/>
        <end position="52"/>
    </location>
</feature>
<dbReference type="KEGG" id="maqu:Maq22A_c18160"/>